<sequence>MYWNLNDFKVWVQKALSALKDIRQTFQEPGDIVWRAEAAAKLSEAKVDIASLDKLIKSSSCKDNLEISR</sequence>
<dbReference type="AlphaFoldDB" id="A0AAJ5QU77"/>
<dbReference type="RefSeq" id="WP_201621408.1">
    <property type="nucleotide sequence ID" value="NZ_CP112887.1"/>
</dbReference>
<dbReference type="Proteomes" id="UP001210130">
    <property type="component" value="Chromosome"/>
</dbReference>
<name>A0AAJ5QU77_9ENTR</name>
<dbReference type="EMBL" id="CP112887">
    <property type="protein sequence ID" value="WBW61108.1"/>
    <property type="molecule type" value="Genomic_DNA"/>
</dbReference>
<evidence type="ECO:0000313" key="1">
    <source>
        <dbReference type="EMBL" id="WBW61108.1"/>
    </source>
</evidence>
<gene>
    <name evidence="1" type="ORF">OR613_24595</name>
</gene>
<protein>
    <submittedName>
        <fullName evidence="1">Uncharacterized protein</fullName>
    </submittedName>
</protein>
<accession>A0AAJ5QU77</accession>
<evidence type="ECO:0000313" key="2">
    <source>
        <dbReference type="Proteomes" id="UP001210130"/>
    </source>
</evidence>
<keyword evidence="2" id="KW-1185">Reference proteome</keyword>
<proteinExistence type="predicted"/>
<reference evidence="1 2" key="1">
    <citation type="journal article" date="2023" name="Microbiol. Resour. Announc.">
        <title>Complete Genome Sequence of the First Colistin-Resistant Raoultella electrica Strain.</title>
        <authorList>
            <person name="Aldeia C."/>
            <person name="Campos-Madueno E.I."/>
            <person name="Sendi P."/>
            <person name="Endimiani A."/>
        </authorList>
    </citation>
    <scope>NUCLEOTIDE SEQUENCE [LARGE SCALE GENOMIC DNA]</scope>
    <source>
        <strain evidence="1 2">S2-IND-01-C</strain>
    </source>
</reference>
<organism evidence="1 2">
    <name type="scientific">Klebsiella electrica</name>
    <dbReference type="NCBI Taxonomy" id="1259973"/>
    <lineage>
        <taxon>Bacteria</taxon>
        <taxon>Pseudomonadati</taxon>
        <taxon>Pseudomonadota</taxon>
        <taxon>Gammaproteobacteria</taxon>
        <taxon>Enterobacterales</taxon>
        <taxon>Enterobacteriaceae</taxon>
        <taxon>Klebsiella/Raoultella group</taxon>
        <taxon>Klebsiella</taxon>
    </lineage>
</organism>